<dbReference type="GO" id="GO:0016757">
    <property type="term" value="F:glycosyltransferase activity"/>
    <property type="evidence" value="ECO:0007669"/>
    <property type="project" value="InterPro"/>
</dbReference>
<name>A0A840CZ21_9BACT</name>
<evidence type="ECO:0000313" key="4">
    <source>
        <dbReference type="Proteomes" id="UP000555103"/>
    </source>
</evidence>
<evidence type="ECO:0000313" key="3">
    <source>
        <dbReference type="EMBL" id="MBB4037193.1"/>
    </source>
</evidence>
<accession>A0A840CZ21</accession>
<dbReference type="InterPro" id="IPR001296">
    <property type="entry name" value="Glyco_trans_1"/>
</dbReference>
<evidence type="ECO:0000256" key="1">
    <source>
        <dbReference type="ARBA" id="ARBA00022679"/>
    </source>
</evidence>
<dbReference type="AlphaFoldDB" id="A0A840CZ21"/>
<reference evidence="3 4" key="1">
    <citation type="submission" date="2020-08" db="EMBL/GenBank/DDBJ databases">
        <title>Genomic Encyclopedia of Type Strains, Phase IV (KMG-IV): sequencing the most valuable type-strain genomes for metagenomic binning, comparative biology and taxonomic classification.</title>
        <authorList>
            <person name="Goeker M."/>
        </authorList>
    </citation>
    <scope>NUCLEOTIDE SEQUENCE [LARGE SCALE GENOMIC DNA]</scope>
    <source>
        <strain evidence="3 4">DSM 104969</strain>
    </source>
</reference>
<dbReference type="RefSeq" id="WP_183308052.1">
    <property type="nucleotide sequence ID" value="NZ_JACIEP010000011.1"/>
</dbReference>
<proteinExistence type="predicted"/>
<organism evidence="3 4">
    <name type="scientific">Dysgonomonas hofstadii</name>
    <dbReference type="NCBI Taxonomy" id="637886"/>
    <lineage>
        <taxon>Bacteria</taxon>
        <taxon>Pseudomonadati</taxon>
        <taxon>Bacteroidota</taxon>
        <taxon>Bacteroidia</taxon>
        <taxon>Bacteroidales</taxon>
        <taxon>Dysgonomonadaceae</taxon>
        <taxon>Dysgonomonas</taxon>
    </lineage>
</organism>
<gene>
    <name evidence="3" type="ORF">GGR21_003108</name>
</gene>
<evidence type="ECO:0000259" key="2">
    <source>
        <dbReference type="Pfam" id="PF00534"/>
    </source>
</evidence>
<dbReference type="PANTHER" id="PTHR46401">
    <property type="entry name" value="GLYCOSYLTRANSFERASE WBBK-RELATED"/>
    <property type="match status" value="1"/>
</dbReference>
<dbReference type="Gene3D" id="3.40.50.2000">
    <property type="entry name" value="Glycogen Phosphorylase B"/>
    <property type="match status" value="2"/>
</dbReference>
<dbReference type="Proteomes" id="UP000555103">
    <property type="component" value="Unassembled WGS sequence"/>
</dbReference>
<dbReference type="SUPFAM" id="SSF53756">
    <property type="entry name" value="UDP-Glycosyltransferase/glycogen phosphorylase"/>
    <property type="match status" value="1"/>
</dbReference>
<dbReference type="EMBL" id="JACIEP010000011">
    <property type="protein sequence ID" value="MBB4037193.1"/>
    <property type="molecule type" value="Genomic_DNA"/>
</dbReference>
<keyword evidence="4" id="KW-1185">Reference proteome</keyword>
<protein>
    <submittedName>
        <fullName evidence="3">Glycosyltransferase involved in cell wall biosynthesis</fullName>
    </submittedName>
</protein>
<comment type="caution">
    <text evidence="3">The sequence shown here is derived from an EMBL/GenBank/DDBJ whole genome shotgun (WGS) entry which is preliminary data.</text>
</comment>
<dbReference type="Pfam" id="PF00534">
    <property type="entry name" value="Glycos_transf_1"/>
    <property type="match status" value="1"/>
</dbReference>
<dbReference type="PANTHER" id="PTHR46401:SF2">
    <property type="entry name" value="GLYCOSYLTRANSFERASE WBBK-RELATED"/>
    <property type="match status" value="1"/>
</dbReference>
<sequence>MKRKNFTLILNHFDDDYLGRDVFLVPYYIQKECGYNVTIVYPQTGSNQNLPGTYRGITLHPIKHGDNKSPHIYFLKVAAYLIKNAKKIDILMSLYILMKSGRIALLYKLLNPKGISFVKLDIPTYMVERVSAFFKDKGAKARFKKIFYRAYFKRVNLFCCESSDSLDLLLKDDLNPYFRDKTILFENGCDDDLIKELGITTKSFEEKENIFITVGRLGTYEKHTDLLLQGLKNIDFKDWKAYLVGPVKEEFKPYIDKFFKENPLLKEKIIFMGPIYDKKELWEFYNKAKVFILSSLTESSGLVLYEAKFFKNYIISTPVGAASNVIADGCGILTDMHDPQIMANILNEITAKEREINVYDNIDTLKLHWSSQVSSILKPALNKIINND</sequence>
<keyword evidence="1 3" id="KW-0808">Transferase</keyword>
<dbReference type="GO" id="GO:0009103">
    <property type="term" value="P:lipopolysaccharide biosynthetic process"/>
    <property type="evidence" value="ECO:0007669"/>
    <property type="project" value="TreeGrafter"/>
</dbReference>
<feature type="domain" description="Glycosyl transferase family 1" evidence="2">
    <location>
        <begin position="204"/>
        <end position="353"/>
    </location>
</feature>